<organism evidence="2 3">
    <name type="scientific">Cupriavidus pinatubonensis</name>
    <dbReference type="NCBI Taxonomy" id="248026"/>
    <lineage>
        <taxon>Bacteria</taxon>
        <taxon>Pseudomonadati</taxon>
        <taxon>Pseudomonadota</taxon>
        <taxon>Betaproteobacteria</taxon>
        <taxon>Burkholderiales</taxon>
        <taxon>Burkholderiaceae</taxon>
        <taxon>Cupriavidus</taxon>
    </lineage>
</organism>
<gene>
    <name evidence="2" type="ORF">LMG23994_06040</name>
</gene>
<keyword evidence="3" id="KW-1185">Reference proteome</keyword>
<feature type="region of interest" description="Disordered" evidence="1">
    <location>
        <begin position="1"/>
        <end position="21"/>
    </location>
</feature>
<comment type="caution">
    <text evidence="2">The sequence shown here is derived from an EMBL/GenBank/DDBJ whole genome shotgun (WGS) entry which is preliminary data.</text>
</comment>
<evidence type="ECO:0008006" key="4">
    <source>
        <dbReference type="Google" id="ProtNLM"/>
    </source>
</evidence>
<reference evidence="2 3" key="1">
    <citation type="submission" date="2021-08" db="EMBL/GenBank/DDBJ databases">
        <authorList>
            <person name="Peeters C."/>
        </authorList>
    </citation>
    <scope>NUCLEOTIDE SEQUENCE [LARGE SCALE GENOMIC DNA]</scope>
    <source>
        <strain evidence="2 3">LMG 23994</strain>
    </source>
</reference>
<dbReference type="InterPro" id="IPR023346">
    <property type="entry name" value="Lysozyme-like_dom_sf"/>
</dbReference>
<protein>
    <recommendedName>
        <fullName evidence="4">Peptidase M23</fullName>
    </recommendedName>
</protein>
<dbReference type="EMBL" id="CAJZAF010000047">
    <property type="protein sequence ID" value="CAG9186076.1"/>
    <property type="molecule type" value="Genomic_DNA"/>
</dbReference>
<name>A0ABM8Y044_9BURK</name>
<dbReference type="InterPro" id="IPR011055">
    <property type="entry name" value="Dup_hybrid_motif"/>
</dbReference>
<dbReference type="Gene3D" id="1.10.530.10">
    <property type="match status" value="1"/>
</dbReference>
<dbReference type="SUPFAM" id="SSF53955">
    <property type="entry name" value="Lysozyme-like"/>
    <property type="match status" value="1"/>
</dbReference>
<sequence length="793" mass="88777">MIISPPFLPNAGLTSSDDAKTDPMMDAVDKFELERHGVYPIAFDRRWHCGTHLAPNDQTEAVRAIADGEVVAYRVSQTAISDGQTKSDGNPALNSNNGFVLLKHKTDTGEGRTITFYSLYMHLLDMNAQQIIAPQPIQPPATGSANALPAWLLHPTDGVQAGGTKKVYRKDMLGYWGNCHGQPHLHFEIFMAEEDFGSYFGSTQLGNTAPTTPTSKDYWGHSYYVIPGGQAFASVPPGITGSPYFPVLKNGALDAQCKLYVEAYFHRGQRYTRSWIETEGNLTLLTPRPVADPYADYEYKLYERATALYPSCPSAGYEMLRFGRALSAELPPLSPAESRAWVAVTFNASGEQGYLDIGQGVVKKLSDADFPFFTGWRKIDEANTPFSADGVCDYVELRRIVDVVEASETPAQRKEEEHKQEDRLTAYVYGNDAVRAKLRGFVCHAPSEWDATGNEARHARLNQPDGFFGKRKDIDPNGYENFIKFLEKLQFLDKVPSLSGNKKFWFFHPLAFIRHFRGCGWLSEKEIYQLIPAKIIRKPGSHNSPSSGIFESPVLVKTFINKHHLELNKALQKYSLTTSIRQACFFGNATQETVWFSDLRESGGSTPNLHLGWYGRGFLQLTNKDGNLNNGNNNYYKYFKFLGRHPRTPAGTHEIQWRDQIGVNPFHASQSAMAYWVWPNKSTRDPFDASIPQVDSANIYADNANILTSNIRKTINTNNGSKVWYYNQWFTNCATAVNYPAATERTPPNMNGLVDRSTAFSNALVVLGDLNSFPTESGSPSRIPEGFERRNVL</sequence>
<evidence type="ECO:0000313" key="2">
    <source>
        <dbReference type="EMBL" id="CAG9186076.1"/>
    </source>
</evidence>
<dbReference type="Proteomes" id="UP000701702">
    <property type="component" value="Unassembled WGS sequence"/>
</dbReference>
<feature type="region of interest" description="Disordered" evidence="1">
    <location>
        <begin position="774"/>
        <end position="793"/>
    </location>
</feature>
<accession>A0ABM8Y044</accession>
<evidence type="ECO:0000313" key="3">
    <source>
        <dbReference type="Proteomes" id="UP000701702"/>
    </source>
</evidence>
<evidence type="ECO:0000256" key="1">
    <source>
        <dbReference type="SAM" id="MobiDB-lite"/>
    </source>
</evidence>
<dbReference type="Gene3D" id="2.70.70.10">
    <property type="entry name" value="Glucose Permease (Domain IIA)"/>
    <property type="match status" value="1"/>
</dbReference>
<proteinExistence type="predicted"/>